<proteinExistence type="inferred from homology"/>
<evidence type="ECO:0000256" key="2">
    <source>
        <dbReference type="ARBA" id="ARBA00010663"/>
    </source>
</evidence>
<evidence type="ECO:0000256" key="6">
    <source>
        <dbReference type="ARBA" id="ARBA00023136"/>
    </source>
</evidence>
<protein>
    <recommendedName>
        <fullName evidence="11">G-protein coupled receptors family 1 profile domain-containing protein</fullName>
    </recommendedName>
</protein>
<dbReference type="InterPro" id="IPR017452">
    <property type="entry name" value="GPCR_Rhodpsn_7TM"/>
</dbReference>
<feature type="transmembrane region" description="Helical" evidence="10">
    <location>
        <begin position="22"/>
        <end position="47"/>
    </location>
</feature>
<keyword evidence="3 10" id="KW-0812">Transmembrane</keyword>
<dbReference type="EMBL" id="CAJVCH010540971">
    <property type="protein sequence ID" value="CAG7826742.1"/>
    <property type="molecule type" value="Genomic_DNA"/>
</dbReference>
<dbReference type="PROSITE" id="PS50262">
    <property type="entry name" value="G_PROTEIN_RECEP_F1_2"/>
    <property type="match status" value="1"/>
</dbReference>
<comment type="similarity">
    <text evidence="2">Belongs to the G-protein coupled receptor 1 family.</text>
</comment>
<dbReference type="GO" id="GO:0004930">
    <property type="term" value="F:G protein-coupled receptor activity"/>
    <property type="evidence" value="ECO:0007669"/>
    <property type="project" value="UniProtKB-KW"/>
</dbReference>
<keyword evidence="13" id="KW-1185">Reference proteome</keyword>
<feature type="domain" description="G-protein coupled receptors family 1 profile" evidence="11">
    <location>
        <begin position="1"/>
        <end position="137"/>
    </location>
</feature>
<keyword evidence="7" id="KW-0675">Receptor</keyword>
<dbReference type="InterPro" id="IPR000276">
    <property type="entry name" value="GPCR_Rhodpsn"/>
</dbReference>
<dbReference type="GO" id="GO:0016020">
    <property type="term" value="C:membrane"/>
    <property type="evidence" value="ECO:0007669"/>
    <property type="project" value="UniProtKB-SubCell"/>
</dbReference>
<keyword evidence="9" id="KW-0716">Sensory transduction</keyword>
<feature type="non-terminal residue" evidence="12">
    <location>
        <position position="1"/>
    </location>
</feature>
<accession>A0A8J2L0M5</accession>
<evidence type="ECO:0000256" key="8">
    <source>
        <dbReference type="ARBA" id="ARBA00023224"/>
    </source>
</evidence>
<keyword evidence="6 10" id="KW-0472">Membrane</keyword>
<feature type="non-terminal residue" evidence="12">
    <location>
        <position position="137"/>
    </location>
</feature>
<organism evidence="12 13">
    <name type="scientific">Allacma fusca</name>
    <dbReference type="NCBI Taxonomy" id="39272"/>
    <lineage>
        <taxon>Eukaryota</taxon>
        <taxon>Metazoa</taxon>
        <taxon>Ecdysozoa</taxon>
        <taxon>Arthropoda</taxon>
        <taxon>Hexapoda</taxon>
        <taxon>Collembola</taxon>
        <taxon>Symphypleona</taxon>
        <taxon>Sminthuridae</taxon>
        <taxon>Allacma</taxon>
    </lineage>
</organism>
<dbReference type="PANTHER" id="PTHR24240">
    <property type="entry name" value="OPSIN"/>
    <property type="match status" value="1"/>
</dbReference>
<dbReference type="AlphaFoldDB" id="A0A8J2L0M5"/>
<comment type="subcellular location">
    <subcellularLocation>
        <location evidence="1">Membrane</location>
        <topology evidence="1">Multi-pass membrane protein</topology>
    </subcellularLocation>
</comment>
<dbReference type="Pfam" id="PF00001">
    <property type="entry name" value="7tm_1"/>
    <property type="match status" value="1"/>
</dbReference>
<evidence type="ECO:0000256" key="9">
    <source>
        <dbReference type="ARBA" id="ARBA00023305"/>
    </source>
</evidence>
<evidence type="ECO:0000256" key="5">
    <source>
        <dbReference type="ARBA" id="ARBA00023040"/>
    </source>
</evidence>
<keyword evidence="9" id="KW-0844">Vision</keyword>
<comment type="caution">
    <text evidence="12">The sequence shown here is derived from an EMBL/GenBank/DDBJ whole genome shotgun (WGS) entry which is preliminary data.</text>
</comment>
<dbReference type="GO" id="GO:0007601">
    <property type="term" value="P:visual perception"/>
    <property type="evidence" value="ECO:0007669"/>
    <property type="project" value="UniProtKB-KW"/>
</dbReference>
<sequence>ALDGILASCSYGFMDQSFTNTAYIMGCFAAAYVFPLMVISVCYYFIVKAVVAHERAMKEQAKKMNVASLKSNADADKQSVEIKIAKVAMMNVTLWIFAWTPFAVVCIMGVLGDQTKLTPLVSALPILFAKTSCVYNP</sequence>
<evidence type="ECO:0000259" key="11">
    <source>
        <dbReference type="PROSITE" id="PS50262"/>
    </source>
</evidence>
<keyword evidence="4 10" id="KW-1133">Transmembrane helix</keyword>
<feature type="transmembrane region" description="Helical" evidence="10">
    <location>
        <begin position="92"/>
        <end position="111"/>
    </location>
</feature>
<evidence type="ECO:0000256" key="4">
    <source>
        <dbReference type="ARBA" id="ARBA00022989"/>
    </source>
</evidence>
<dbReference type="OrthoDB" id="9996086at2759"/>
<evidence type="ECO:0000313" key="12">
    <source>
        <dbReference type="EMBL" id="CAG7826742.1"/>
    </source>
</evidence>
<name>A0A8J2L0M5_9HEXA</name>
<evidence type="ECO:0000256" key="7">
    <source>
        <dbReference type="ARBA" id="ARBA00023170"/>
    </source>
</evidence>
<evidence type="ECO:0000313" key="13">
    <source>
        <dbReference type="Proteomes" id="UP000708208"/>
    </source>
</evidence>
<keyword evidence="5" id="KW-0297">G-protein coupled receptor</keyword>
<evidence type="ECO:0000256" key="1">
    <source>
        <dbReference type="ARBA" id="ARBA00004141"/>
    </source>
</evidence>
<dbReference type="Proteomes" id="UP000708208">
    <property type="component" value="Unassembled WGS sequence"/>
</dbReference>
<evidence type="ECO:0000256" key="10">
    <source>
        <dbReference type="SAM" id="Phobius"/>
    </source>
</evidence>
<gene>
    <name evidence="12" type="ORF">AFUS01_LOCUS36782</name>
</gene>
<keyword evidence="8" id="KW-0807">Transducer</keyword>
<evidence type="ECO:0000256" key="3">
    <source>
        <dbReference type="ARBA" id="ARBA00022692"/>
    </source>
</evidence>
<reference evidence="12" key="1">
    <citation type="submission" date="2021-06" db="EMBL/GenBank/DDBJ databases">
        <authorList>
            <person name="Hodson N. C."/>
            <person name="Mongue J. A."/>
            <person name="Jaron S. K."/>
        </authorList>
    </citation>
    <scope>NUCLEOTIDE SEQUENCE</scope>
</reference>
<dbReference type="InterPro" id="IPR050125">
    <property type="entry name" value="GPCR_opsins"/>
</dbReference>
<dbReference type="SUPFAM" id="SSF81321">
    <property type="entry name" value="Family A G protein-coupled receptor-like"/>
    <property type="match status" value="1"/>
</dbReference>